<dbReference type="GO" id="GO:0006096">
    <property type="term" value="P:glycolytic process"/>
    <property type="evidence" value="ECO:0007669"/>
    <property type="project" value="InterPro"/>
</dbReference>
<dbReference type="PANTHER" id="PTHR47690">
    <property type="entry name" value="GLUCOKINASE"/>
    <property type="match status" value="1"/>
</dbReference>
<dbReference type="SUPFAM" id="SSF53067">
    <property type="entry name" value="Actin-like ATPase domain"/>
    <property type="match status" value="1"/>
</dbReference>
<dbReference type="GO" id="GO:0005524">
    <property type="term" value="F:ATP binding"/>
    <property type="evidence" value="ECO:0007669"/>
    <property type="project" value="InterPro"/>
</dbReference>
<comment type="similarity">
    <text evidence="3">Belongs to the bacterial glucokinase family.</text>
</comment>
<dbReference type="Gene3D" id="3.40.367.20">
    <property type="match status" value="1"/>
</dbReference>
<dbReference type="CDD" id="cd24008">
    <property type="entry name" value="ASKHA_NBD_GLK"/>
    <property type="match status" value="1"/>
</dbReference>
<evidence type="ECO:0000313" key="4">
    <source>
        <dbReference type="EMBL" id="MBA4692902.1"/>
    </source>
</evidence>
<dbReference type="Pfam" id="PF02685">
    <property type="entry name" value="Glucokinase"/>
    <property type="match status" value="1"/>
</dbReference>
<reference evidence="4 5" key="1">
    <citation type="submission" date="2020-06" db="EMBL/GenBank/DDBJ databases">
        <title>Dysbiosis in marine aquaculture revealed through microbiome analysis: reverse ecology for environmental sustainability.</title>
        <authorList>
            <person name="Haro-Moreno J.M."/>
            <person name="Coutinho F.H."/>
            <person name="Zaragoza-Solas A."/>
            <person name="Picazo A."/>
            <person name="Almagro-Moreno S."/>
            <person name="Lopez-Perez M."/>
        </authorList>
    </citation>
    <scope>NUCLEOTIDE SEQUENCE [LARGE SCALE GENOMIC DNA]</scope>
    <source>
        <strain evidence="4">MCMED-G41</strain>
    </source>
</reference>
<evidence type="ECO:0000313" key="5">
    <source>
        <dbReference type="Proteomes" id="UP000551848"/>
    </source>
</evidence>
<dbReference type="Proteomes" id="UP000551848">
    <property type="component" value="Unassembled WGS sequence"/>
</dbReference>
<evidence type="ECO:0000256" key="2">
    <source>
        <dbReference type="ARBA" id="ARBA00022777"/>
    </source>
</evidence>
<dbReference type="AlphaFoldDB" id="A0A838Y765"/>
<organism evidence="4 5">
    <name type="scientific">SAR86 cluster bacterium</name>
    <dbReference type="NCBI Taxonomy" id="2030880"/>
    <lineage>
        <taxon>Bacteria</taxon>
        <taxon>Pseudomonadati</taxon>
        <taxon>Pseudomonadota</taxon>
        <taxon>Gammaproteobacteria</taxon>
        <taxon>SAR86 cluster</taxon>
    </lineage>
</organism>
<dbReference type="InterPro" id="IPR003836">
    <property type="entry name" value="Glucokinase"/>
</dbReference>
<dbReference type="EMBL" id="JACETL010000055">
    <property type="protein sequence ID" value="MBA4692902.1"/>
    <property type="molecule type" value="Genomic_DNA"/>
</dbReference>
<sequence>MNSQDSFSDKKVLLIDIGGTNIRTATAEIGSNEINNASKQNLDCLDSFDQIIQNLLSKDQNIKHIVFSVAGPKLHQSITMTNRNFEINEKTILKKFSLDSCHILNDWESIGHGLSLFDTKAMSFINKCDGFNQTSLVIGPGTGLGAAQVIKDNIVLPTEIGNSFLTLPKLFEDFEPIAIENFNIIESIISGGGLKQIYKILSNEEKSSEEIVSSFSNDEFSQKAINFFLNSFSQILSELALAYMPGNGVFIAGGLMRSMHQFIDNSIFMKNFLMNRKSMHAKILSQMPIAIINQEMTCLHGSLNFINKISEKHK</sequence>
<name>A0A838Y765_9GAMM</name>
<dbReference type="Gene3D" id="3.30.420.40">
    <property type="match status" value="1"/>
</dbReference>
<keyword evidence="2 4" id="KW-0418">Kinase</keyword>
<keyword evidence="1" id="KW-0808">Transferase</keyword>
<accession>A0A838Y765</accession>
<gene>
    <name evidence="4" type="ORF">H2072_04060</name>
</gene>
<dbReference type="InterPro" id="IPR050201">
    <property type="entry name" value="Bacterial_glucokinase"/>
</dbReference>
<dbReference type="InterPro" id="IPR043129">
    <property type="entry name" value="ATPase_NBD"/>
</dbReference>
<dbReference type="GO" id="GO:0005536">
    <property type="term" value="F:D-glucose binding"/>
    <property type="evidence" value="ECO:0007669"/>
    <property type="project" value="InterPro"/>
</dbReference>
<comment type="caution">
    <text evidence="4">The sequence shown here is derived from an EMBL/GenBank/DDBJ whole genome shotgun (WGS) entry which is preliminary data.</text>
</comment>
<protein>
    <submittedName>
        <fullName evidence="4">Glucokinase</fullName>
    </submittedName>
</protein>
<dbReference type="PANTHER" id="PTHR47690:SF1">
    <property type="entry name" value="GLUCOKINASE"/>
    <property type="match status" value="1"/>
</dbReference>
<evidence type="ECO:0000256" key="1">
    <source>
        <dbReference type="ARBA" id="ARBA00022679"/>
    </source>
</evidence>
<dbReference type="GO" id="GO:0004340">
    <property type="term" value="F:glucokinase activity"/>
    <property type="evidence" value="ECO:0007669"/>
    <property type="project" value="InterPro"/>
</dbReference>
<dbReference type="GO" id="GO:0005829">
    <property type="term" value="C:cytosol"/>
    <property type="evidence" value="ECO:0007669"/>
    <property type="project" value="TreeGrafter"/>
</dbReference>
<evidence type="ECO:0000256" key="3">
    <source>
        <dbReference type="RuleBase" id="RU004046"/>
    </source>
</evidence>
<proteinExistence type="inferred from homology"/>